<dbReference type="PROSITE" id="PS50137">
    <property type="entry name" value="DS_RBD"/>
    <property type="match status" value="1"/>
</dbReference>
<feature type="region of interest" description="Disordered" evidence="9">
    <location>
        <begin position="965"/>
        <end position="1063"/>
    </location>
</feature>
<accession>A0AAV2Z7N4</accession>
<organism evidence="14 15">
    <name type="scientific">Lagenidium giganteum</name>
    <dbReference type="NCBI Taxonomy" id="4803"/>
    <lineage>
        <taxon>Eukaryota</taxon>
        <taxon>Sar</taxon>
        <taxon>Stramenopiles</taxon>
        <taxon>Oomycota</taxon>
        <taxon>Peronosporomycetes</taxon>
        <taxon>Pythiales</taxon>
        <taxon>Pythiaceae</taxon>
    </lineage>
</organism>
<dbReference type="SMART" id="SM00456">
    <property type="entry name" value="WW"/>
    <property type="match status" value="4"/>
</dbReference>
<dbReference type="InterPro" id="IPR039772">
    <property type="entry name" value="Bin3-like"/>
</dbReference>
<dbReference type="Proteomes" id="UP001146120">
    <property type="component" value="Unassembled WGS sequence"/>
</dbReference>
<evidence type="ECO:0000259" key="11">
    <source>
        <dbReference type="PROSITE" id="PS50020"/>
    </source>
</evidence>
<evidence type="ECO:0000256" key="9">
    <source>
        <dbReference type="SAM" id="MobiDB-lite"/>
    </source>
</evidence>
<comment type="similarity">
    <text evidence="1 7">Belongs to the methyltransferase superfamily.</text>
</comment>
<dbReference type="Gene3D" id="3.40.50.150">
    <property type="entry name" value="Vaccinia Virus protein VP39"/>
    <property type="match status" value="2"/>
</dbReference>
<protein>
    <recommendedName>
        <fullName evidence="7">RNA methyltransferase</fullName>
        <ecNumber evidence="7">2.1.1.-</ecNumber>
    </recommendedName>
</protein>
<comment type="caution">
    <text evidence="14">The sequence shown here is derived from an EMBL/GenBank/DDBJ whole genome shotgun (WGS) entry which is preliminary data.</text>
</comment>
<evidence type="ECO:0000313" key="14">
    <source>
        <dbReference type="EMBL" id="DBA01323.1"/>
    </source>
</evidence>
<dbReference type="Pfam" id="PF02353">
    <property type="entry name" value="CMAS"/>
    <property type="match status" value="1"/>
</dbReference>
<evidence type="ECO:0000256" key="7">
    <source>
        <dbReference type="RuleBase" id="RU367087"/>
    </source>
</evidence>
<dbReference type="Gene3D" id="2.20.70.10">
    <property type="match status" value="3"/>
</dbReference>
<dbReference type="CDD" id="cd00201">
    <property type="entry name" value="WW"/>
    <property type="match status" value="4"/>
</dbReference>
<feature type="domain" description="DRBM" evidence="12">
    <location>
        <begin position="15"/>
        <end position="82"/>
    </location>
</feature>
<dbReference type="Pfam" id="PF00035">
    <property type="entry name" value="dsrm"/>
    <property type="match status" value="1"/>
</dbReference>
<feature type="coiled-coil region" evidence="8">
    <location>
        <begin position="1265"/>
        <end position="1311"/>
    </location>
</feature>
<feature type="compositionally biased region" description="Basic and acidic residues" evidence="9">
    <location>
        <begin position="1028"/>
        <end position="1046"/>
    </location>
</feature>
<dbReference type="GO" id="GO:0032259">
    <property type="term" value="P:methylation"/>
    <property type="evidence" value="ECO:0007669"/>
    <property type="project" value="UniProtKB-KW"/>
</dbReference>
<feature type="domain" description="WW" evidence="11">
    <location>
        <begin position="1057"/>
        <end position="1091"/>
    </location>
</feature>
<dbReference type="GO" id="GO:0008171">
    <property type="term" value="F:O-methyltransferase activity"/>
    <property type="evidence" value="ECO:0007669"/>
    <property type="project" value="UniProtKB-UniRule"/>
</dbReference>
<dbReference type="InterPro" id="IPR010675">
    <property type="entry name" value="Bin3_C"/>
</dbReference>
<dbReference type="Pfam" id="PF06859">
    <property type="entry name" value="Bin3"/>
    <property type="match status" value="1"/>
</dbReference>
<keyword evidence="8" id="KW-0175">Coiled coil</keyword>
<evidence type="ECO:0000313" key="15">
    <source>
        <dbReference type="Proteomes" id="UP001146120"/>
    </source>
</evidence>
<name>A0AAV2Z7N4_9STRA</name>
<keyword evidence="4 6" id="KW-0949">S-adenosyl-L-methionine</keyword>
<dbReference type="InterPro" id="IPR001202">
    <property type="entry name" value="WW_dom"/>
</dbReference>
<feature type="transmembrane region" description="Helical" evidence="10">
    <location>
        <begin position="368"/>
        <end position="387"/>
    </location>
</feature>
<dbReference type="Pfam" id="PF00397">
    <property type="entry name" value="WW"/>
    <property type="match status" value="4"/>
</dbReference>
<dbReference type="SUPFAM" id="SSF53335">
    <property type="entry name" value="S-adenosyl-L-methionine-dependent methyltransferases"/>
    <property type="match status" value="2"/>
</dbReference>
<dbReference type="SUPFAM" id="SSF51045">
    <property type="entry name" value="WW domain"/>
    <property type="match status" value="4"/>
</dbReference>
<dbReference type="GO" id="GO:0003723">
    <property type="term" value="F:RNA binding"/>
    <property type="evidence" value="ECO:0007669"/>
    <property type="project" value="UniProtKB-UniRule"/>
</dbReference>
<evidence type="ECO:0000256" key="3">
    <source>
        <dbReference type="ARBA" id="ARBA00022679"/>
    </source>
</evidence>
<dbReference type="InterPro" id="IPR014720">
    <property type="entry name" value="dsRBD_dom"/>
</dbReference>
<evidence type="ECO:0000259" key="13">
    <source>
        <dbReference type="PROSITE" id="PS51515"/>
    </source>
</evidence>
<feature type="transmembrane region" description="Helical" evidence="10">
    <location>
        <begin position="393"/>
        <end position="414"/>
    </location>
</feature>
<keyword evidence="15" id="KW-1185">Reference proteome</keyword>
<dbReference type="InterPro" id="IPR029063">
    <property type="entry name" value="SAM-dependent_MTases_sf"/>
</dbReference>
<evidence type="ECO:0000256" key="1">
    <source>
        <dbReference type="ARBA" id="ARBA00008361"/>
    </source>
</evidence>
<dbReference type="PROSITE" id="PS50020">
    <property type="entry name" value="WW_DOMAIN_2"/>
    <property type="match status" value="4"/>
</dbReference>
<dbReference type="PROSITE" id="PS01159">
    <property type="entry name" value="WW_DOMAIN_1"/>
    <property type="match status" value="4"/>
</dbReference>
<evidence type="ECO:0000256" key="10">
    <source>
        <dbReference type="SAM" id="Phobius"/>
    </source>
</evidence>
<dbReference type="PROSITE" id="PS51515">
    <property type="entry name" value="BIN3_SAM"/>
    <property type="match status" value="1"/>
</dbReference>
<feature type="domain" description="Bin3-type SAM" evidence="13">
    <location>
        <begin position="1"/>
        <end position="295"/>
    </location>
</feature>
<dbReference type="InterPro" id="IPR024160">
    <property type="entry name" value="BIN3_SAM-bd_dom"/>
</dbReference>
<dbReference type="InterPro" id="IPR036020">
    <property type="entry name" value="WW_dom_sf"/>
</dbReference>
<keyword evidence="10" id="KW-1133">Transmembrane helix</keyword>
<sequence>MKPEHSVDVVNFDQQHVSALNEWAQSAKRVVTYEFTEGGTQHRKHFACDLKVDGDLYGHGEGVSKKVAKAKAAGEALRKAKGSDESALVTTTLTAEEAPMVSLEKRKQLHVLGVDIDDVLIERAAKKPVTLNQPTDAVRFLQADVACASFNDAINSFSAGVKRDSKANTFDLITCFSVTMWIHLNKGDEGLWLFLDRVAAMTDLLIIEPQPWKCYRLTGSRNVSSNACKRLERMRVEVPRSFSELKVREDVIDRITAFLLESGRFRHKALLGKTNWSRPMLLFSKRPIAGLTPARSSTMASMADVAFPLEFLYVGTKGSAYEPHIDGMMAVMMLFGIVVIPPLLRLRLMYTCCWLGFTVMSHFVSSDAALGLATTMGITIMVGWYSLRVFDRYAFTALLNGWLGVWATSPLLGLAARIGDFVVHLLLPMVLISCYLPLVRVWMSIPALICSRIWCYAVVGGGLFPKADHVYRFSPPRSQHFWNAAYKMELLLNLCVPLFCRSFWVYVMTAVAGAILISLQVVRSLLLPKLRLNAKRIMCRLLSRGGIRPAVDFVVRDDSLWLDWMSDGLLAIGESYVAGLWDVNSSKTLDDVITGLMTIPMEARQEMYRSWSARLVALAARMFNYPSSSRGLIVGSVSDQFDLCPEFRRAYMDKYLHQGFGIWTEGSESLEEAQIRKLDTISDALDLKPGHRVLDLCLGSWGGVGCYLTEKNSAITTLCVVSTPQDLVHARKFATELGVFDRMEFLLAESPEKLLICLSSMSASRFDRIVCSGVLETLPRTQTTRFLRTLKRIQASGGITLVDIITCLASRVTTHAWNNKYVHGSFLFHAVTLPKVRDQAIESGFDIDEIASYSDHYEQTYLEWNRRFQTHWNDEKRSENGGAAVVRTKMVEAANCHAADGCEWEKHIDESSNTAYYYNTRTGESSWEEPEGFVDCGTRNPAAEAITETPRWRKYVDDTSGATYYHDEANDVTQWEEPEGYVEATSDVDSEEDKPEEQEDGKQEDEEERGEDVKKADDKPEVEEEEKLGDHGDDDKDVKPDAKTEDTDTSATEAKTPAQRSPWIKYVDATSGKPYFHNTVTNKTQWEEPESFVDGVTIAPKSAQSVEYMQYLNRTRAEQLARTTKKLLDPTGNLDRLNAILKNIDGNAAANDADEASKPKADWVQHVDPQTQRFYYHNNVTGQTQWEKPDAPVASALADWVPPEDPTATADRQPRPTVSGVHYVATAKFNRLTGRYEQLGGEEYWQATGVAPDREGRQMSHFFDVSQLGKNREEAQRIKEQLKRKNIDWKKIEAEKKAKKLKKKNQWLYED</sequence>
<feature type="compositionally biased region" description="Acidic residues" evidence="9">
    <location>
        <begin position="974"/>
        <end position="1010"/>
    </location>
</feature>
<dbReference type="PANTHER" id="PTHR12315:SF1">
    <property type="entry name" value="RNA 5'-MONOPHOSPHATE METHYLTRANSFERASE"/>
    <property type="match status" value="1"/>
</dbReference>
<evidence type="ECO:0000259" key="12">
    <source>
        <dbReference type="PROSITE" id="PS50137"/>
    </source>
</evidence>
<dbReference type="Gene3D" id="3.30.160.20">
    <property type="match status" value="1"/>
</dbReference>
<feature type="transmembrane region" description="Helical" evidence="10">
    <location>
        <begin position="421"/>
        <end position="438"/>
    </location>
</feature>
<reference evidence="14" key="2">
    <citation type="journal article" date="2023" name="Microbiol Resour">
        <title>Decontamination and Annotation of the Draft Genome Sequence of the Oomycete Lagenidium giganteum ARSEF 373.</title>
        <authorList>
            <person name="Morgan W.R."/>
            <person name="Tartar A."/>
        </authorList>
    </citation>
    <scope>NUCLEOTIDE SEQUENCE</scope>
    <source>
        <strain evidence="14">ARSEF 373</strain>
    </source>
</reference>
<dbReference type="CDD" id="cd02440">
    <property type="entry name" value="AdoMet_MTases"/>
    <property type="match status" value="1"/>
</dbReference>
<reference evidence="14" key="1">
    <citation type="submission" date="2022-11" db="EMBL/GenBank/DDBJ databases">
        <authorList>
            <person name="Morgan W.R."/>
            <person name="Tartar A."/>
        </authorList>
    </citation>
    <scope>NUCLEOTIDE SEQUENCE</scope>
    <source>
        <strain evidence="14">ARSEF 373</strain>
    </source>
</reference>
<evidence type="ECO:0000256" key="4">
    <source>
        <dbReference type="ARBA" id="ARBA00022691"/>
    </source>
</evidence>
<keyword evidence="10" id="KW-0812">Transmembrane</keyword>
<dbReference type="SUPFAM" id="SSF54768">
    <property type="entry name" value="dsRNA-binding domain-like"/>
    <property type="match status" value="1"/>
</dbReference>
<dbReference type="GO" id="GO:0008173">
    <property type="term" value="F:RNA methyltransferase activity"/>
    <property type="evidence" value="ECO:0007669"/>
    <property type="project" value="UniProtKB-UniRule"/>
</dbReference>
<proteinExistence type="inferred from homology"/>
<evidence type="ECO:0000256" key="8">
    <source>
        <dbReference type="SAM" id="Coils"/>
    </source>
</evidence>
<dbReference type="EMBL" id="DAKRPA010000050">
    <property type="protein sequence ID" value="DBA01323.1"/>
    <property type="molecule type" value="Genomic_DNA"/>
</dbReference>
<feature type="domain" description="WW" evidence="11">
    <location>
        <begin position="904"/>
        <end position="932"/>
    </location>
</feature>
<dbReference type="EC" id="2.1.1.-" evidence="7"/>
<dbReference type="SMART" id="SM00358">
    <property type="entry name" value="DSRM"/>
    <property type="match status" value="1"/>
</dbReference>
<keyword evidence="3 7" id="KW-0808">Transferase</keyword>
<evidence type="ECO:0000256" key="6">
    <source>
        <dbReference type="PROSITE-ProRule" id="PRU00848"/>
    </source>
</evidence>
<evidence type="ECO:0000256" key="2">
    <source>
        <dbReference type="ARBA" id="ARBA00022603"/>
    </source>
</evidence>
<dbReference type="GO" id="GO:2000632">
    <property type="term" value="P:negative regulation of pre-miRNA processing"/>
    <property type="evidence" value="ECO:0007669"/>
    <property type="project" value="TreeGrafter"/>
</dbReference>
<keyword evidence="10" id="KW-0472">Membrane</keyword>
<gene>
    <name evidence="14" type="ORF">N0F65_001828</name>
</gene>
<feature type="transmembrane region" description="Helical" evidence="10">
    <location>
        <begin position="503"/>
        <end position="526"/>
    </location>
</feature>
<feature type="domain" description="WW" evidence="11">
    <location>
        <begin position="952"/>
        <end position="980"/>
    </location>
</feature>
<feature type="transmembrane region" description="Helical" evidence="10">
    <location>
        <begin position="327"/>
        <end position="348"/>
    </location>
</feature>
<evidence type="ECO:0000256" key="5">
    <source>
        <dbReference type="PROSITE-ProRule" id="PRU00266"/>
    </source>
</evidence>
<keyword evidence="2 7" id="KW-0489">Methyltransferase</keyword>
<keyword evidence="5" id="KW-0694">RNA-binding</keyword>
<dbReference type="GO" id="GO:0005737">
    <property type="term" value="C:cytoplasm"/>
    <property type="evidence" value="ECO:0007669"/>
    <property type="project" value="TreeGrafter"/>
</dbReference>
<dbReference type="PANTHER" id="PTHR12315">
    <property type="entry name" value="BICOID-INTERACTING PROTEIN RELATED"/>
    <property type="match status" value="1"/>
</dbReference>
<feature type="domain" description="WW" evidence="11">
    <location>
        <begin position="1157"/>
        <end position="1191"/>
    </location>
</feature>